<dbReference type="EMBL" id="JAPFRD010000011">
    <property type="protein sequence ID" value="MCW8109052.1"/>
    <property type="molecule type" value="Genomic_DNA"/>
</dbReference>
<dbReference type="Pfam" id="PF13180">
    <property type="entry name" value="PDZ_2"/>
    <property type="match status" value="1"/>
</dbReference>
<evidence type="ECO:0000259" key="12">
    <source>
        <dbReference type="Pfam" id="PF11356"/>
    </source>
</evidence>
<organism evidence="14 15">
    <name type="scientific">Alteromonas aquimaris</name>
    <dbReference type="NCBI Taxonomy" id="2998417"/>
    <lineage>
        <taxon>Bacteria</taxon>
        <taxon>Pseudomonadati</taxon>
        <taxon>Pseudomonadota</taxon>
        <taxon>Gammaproteobacteria</taxon>
        <taxon>Alteromonadales</taxon>
        <taxon>Alteromonadaceae</taxon>
        <taxon>Alteromonas/Salinimonas group</taxon>
        <taxon>Alteromonas</taxon>
    </lineage>
</organism>
<comment type="subcellular location">
    <subcellularLocation>
        <location evidence="1">Cell inner membrane</location>
    </subcellularLocation>
</comment>
<comment type="similarity">
    <text evidence="2">Belongs to the GSP C family.</text>
</comment>
<dbReference type="Proteomes" id="UP001142810">
    <property type="component" value="Unassembled WGS sequence"/>
</dbReference>
<dbReference type="RefSeq" id="WP_265617799.1">
    <property type="nucleotide sequence ID" value="NZ_JAPFRD010000011.1"/>
</dbReference>
<keyword evidence="8 11" id="KW-1133">Transmembrane helix</keyword>
<evidence type="ECO:0000256" key="7">
    <source>
        <dbReference type="ARBA" id="ARBA00022927"/>
    </source>
</evidence>
<dbReference type="InterPro" id="IPR001478">
    <property type="entry name" value="PDZ"/>
</dbReference>
<dbReference type="InterPro" id="IPR024961">
    <property type="entry name" value="T2SS_GspC_N"/>
</dbReference>
<evidence type="ECO:0000256" key="9">
    <source>
        <dbReference type="ARBA" id="ARBA00023136"/>
    </source>
</evidence>
<sequence>MTFSKFNSQSLVHFFNQHQKQLQLVLVVLLSLYLLAFAARLVWQIIPQPEVSSTSVDIANSGQTVRGPKRGDDISQIQRLNLFGEVKQDDAPQVEQVTDAPETQLNLTLTGVVASSLEQSGAAIIENRGKQNTYGLGEKIEGTNATLHQVFHDRVIIRNGPRHETLMLDGVDFAKAKRRNSPTMKPNSRPLQRNEEMSPGVREEALELAENLREKPASFTEFISITPQTQNGQLIGYQVRPGKSPELFEAAGLNTGDVIVQINGLDLTDAQQSMEAMNELRNAQVLELTVSRDGDMQTIYLDIPSADYD</sequence>
<evidence type="ECO:0000256" key="3">
    <source>
        <dbReference type="ARBA" id="ARBA00022448"/>
    </source>
</evidence>
<dbReference type="InterPro" id="IPR001639">
    <property type="entry name" value="T2SS_protein-GspC"/>
</dbReference>
<gene>
    <name evidence="14" type="primary">gspC</name>
    <name evidence="14" type="ORF">OPS25_11150</name>
</gene>
<evidence type="ECO:0000256" key="10">
    <source>
        <dbReference type="SAM" id="MobiDB-lite"/>
    </source>
</evidence>
<evidence type="ECO:0000256" key="1">
    <source>
        <dbReference type="ARBA" id="ARBA00004533"/>
    </source>
</evidence>
<keyword evidence="15" id="KW-1185">Reference proteome</keyword>
<evidence type="ECO:0000256" key="4">
    <source>
        <dbReference type="ARBA" id="ARBA00022475"/>
    </source>
</evidence>
<evidence type="ECO:0000256" key="8">
    <source>
        <dbReference type="ARBA" id="ARBA00022989"/>
    </source>
</evidence>
<keyword evidence="6 11" id="KW-0812">Transmembrane</keyword>
<evidence type="ECO:0000256" key="11">
    <source>
        <dbReference type="SAM" id="Phobius"/>
    </source>
</evidence>
<feature type="domain" description="Type II secretion system protein GspC N-terminal" evidence="12">
    <location>
        <begin position="28"/>
        <end position="168"/>
    </location>
</feature>
<evidence type="ECO:0000259" key="13">
    <source>
        <dbReference type="Pfam" id="PF13180"/>
    </source>
</evidence>
<keyword evidence="4" id="KW-1003">Cell membrane</keyword>
<keyword evidence="9 11" id="KW-0472">Membrane</keyword>
<accession>A0ABT3P8G4</accession>
<feature type="compositionally biased region" description="Polar residues" evidence="10">
    <location>
        <begin position="181"/>
        <end position="191"/>
    </location>
</feature>
<keyword evidence="7" id="KW-0653">Protein transport</keyword>
<dbReference type="SUPFAM" id="SSF50156">
    <property type="entry name" value="PDZ domain-like"/>
    <property type="match status" value="1"/>
</dbReference>
<name>A0ABT3P8G4_9ALTE</name>
<reference evidence="14" key="1">
    <citation type="submission" date="2022-11" db="EMBL/GenBank/DDBJ databases">
        <title>Alteromonas sp. nov., isolated from sea water of the Qingdao.</title>
        <authorList>
            <person name="Wang Q."/>
        </authorList>
    </citation>
    <scope>NUCLEOTIDE SEQUENCE</scope>
    <source>
        <strain evidence="14">ASW11-7</strain>
    </source>
</reference>
<evidence type="ECO:0000256" key="2">
    <source>
        <dbReference type="ARBA" id="ARBA00007986"/>
    </source>
</evidence>
<dbReference type="Gene3D" id="2.30.30.830">
    <property type="match status" value="1"/>
</dbReference>
<dbReference type="NCBIfam" id="TIGR01713">
    <property type="entry name" value="typeII_sec_gspC"/>
    <property type="match status" value="1"/>
</dbReference>
<keyword evidence="5" id="KW-0997">Cell inner membrane</keyword>
<feature type="region of interest" description="Disordered" evidence="10">
    <location>
        <begin position="177"/>
        <end position="200"/>
    </location>
</feature>
<feature type="transmembrane region" description="Helical" evidence="11">
    <location>
        <begin position="21"/>
        <end position="43"/>
    </location>
</feature>
<dbReference type="InterPro" id="IPR036034">
    <property type="entry name" value="PDZ_sf"/>
</dbReference>
<dbReference type="Gene3D" id="2.30.42.10">
    <property type="match status" value="1"/>
</dbReference>
<feature type="domain" description="PDZ" evidence="13">
    <location>
        <begin position="248"/>
        <end position="301"/>
    </location>
</feature>
<evidence type="ECO:0000313" key="15">
    <source>
        <dbReference type="Proteomes" id="UP001142810"/>
    </source>
</evidence>
<evidence type="ECO:0000256" key="5">
    <source>
        <dbReference type="ARBA" id="ARBA00022519"/>
    </source>
</evidence>
<protein>
    <submittedName>
        <fullName evidence="14">Type II secretion system protein GspC</fullName>
    </submittedName>
</protein>
<proteinExistence type="inferred from homology"/>
<evidence type="ECO:0000256" key="6">
    <source>
        <dbReference type="ARBA" id="ARBA00022692"/>
    </source>
</evidence>
<dbReference type="Pfam" id="PF11356">
    <property type="entry name" value="T2SSC"/>
    <property type="match status" value="1"/>
</dbReference>
<evidence type="ECO:0000313" key="14">
    <source>
        <dbReference type="EMBL" id="MCW8109052.1"/>
    </source>
</evidence>
<comment type="caution">
    <text evidence="14">The sequence shown here is derived from an EMBL/GenBank/DDBJ whole genome shotgun (WGS) entry which is preliminary data.</text>
</comment>
<keyword evidence="3" id="KW-0813">Transport</keyword>